<evidence type="ECO:0000256" key="1">
    <source>
        <dbReference type="SAM" id="MobiDB-lite"/>
    </source>
</evidence>
<evidence type="ECO:0008006" key="4">
    <source>
        <dbReference type="Google" id="ProtNLM"/>
    </source>
</evidence>
<feature type="compositionally biased region" description="Basic and acidic residues" evidence="1">
    <location>
        <begin position="1"/>
        <end position="12"/>
    </location>
</feature>
<gene>
    <name evidence="2" type="ORF">OCV61_02880</name>
</gene>
<dbReference type="EMBL" id="JAOQJL010000004">
    <property type="protein sequence ID" value="MCU6764351.1"/>
    <property type="molecule type" value="Genomic_DNA"/>
</dbReference>
<keyword evidence="3" id="KW-1185">Reference proteome</keyword>
<sequence length="113" mass="12152">MIAVPTEKKTGSDNRVGNAAREEIQEQGNASALEQRLQQVLSGVEGVGKVQVMLMTGNEKSTFGFGNDNSELITGVLIAAQGADDPVTVREIQQAVMALFQVEAHRIKVIKMI</sequence>
<feature type="region of interest" description="Disordered" evidence="1">
    <location>
        <begin position="1"/>
        <end position="28"/>
    </location>
</feature>
<name>A0ABT2TRF2_9FIRM</name>
<accession>A0ABT2TRF2</accession>
<dbReference type="RefSeq" id="WP_173726410.1">
    <property type="nucleotide sequence ID" value="NZ_JAOQJL010000004.1"/>
</dbReference>
<protein>
    <recommendedName>
        <fullName evidence="4">Stage III sporulation protein AG</fullName>
    </recommendedName>
</protein>
<organism evidence="2 3">
    <name type="scientific">Blautia ammoniilytica</name>
    <dbReference type="NCBI Taxonomy" id="2981782"/>
    <lineage>
        <taxon>Bacteria</taxon>
        <taxon>Bacillati</taxon>
        <taxon>Bacillota</taxon>
        <taxon>Clostridia</taxon>
        <taxon>Lachnospirales</taxon>
        <taxon>Lachnospiraceae</taxon>
        <taxon>Blautia</taxon>
    </lineage>
</organism>
<reference evidence="2 3" key="1">
    <citation type="journal article" date="2021" name="ISME Commun">
        <title>Automated analysis of genomic sequences facilitates high-throughput and comprehensive description of bacteria.</title>
        <authorList>
            <person name="Hitch T.C.A."/>
        </authorList>
    </citation>
    <scope>NUCLEOTIDE SEQUENCE [LARGE SCALE GENOMIC DNA]</scope>
    <source>
        <strain evidence="2 3">Sanger_23</strain>
    </source>
</reference>
<comment type="caution">
    <text evidence="2">The sequence shown here is derived from an EMBL/GenBank/DDBJ whole genome shotgun (WGS) entry which is preliminary data.</text>
</comment>
<evidence type="ECO:0000313" key="3">
    <source>
        <dbReference type="Proteomes" id="UP001652409"/>
    </source>
</evidence>
<dbReference type="Proteomes" id="UP001652409">
    <property type="component" value="Unassembled WGS sequence"/>
</dbReference>
<proteinExistence type="predicted"/>
<evidence type="ECO:0000313" key="2">
    <source>
        <dbReference type="EMBL" id="MCU6764351.1"/>
    </source>
</evidence>